<dbReference type="PRINTS" id="PR00119">
    <property type="entry name" value="CATATPASE"/>
</dbReference>
<evidence type="ECO:0000313" key="23">
    <source>
        <dbReference type="EMBL" id="CAF0756569.1"/>
    </source>
</evidence>
<dbReference type="GO" id="GO:0000287">
    <property type="term" value="F:magnesium ion binding"/>
    <property type="evidence" value="ECO:0007669"/>
    <property type="project" value="InterPro"/>
</dbReference>
<dbReference type="FunFam" id="3.40.1110.10:FF:000087">
    <property type="entry name" value="Phospholipid-transporting ATPase"/>
    <property type="match status" value="1"/>
</dbReference>
<organism evidence="23 25">
    <name type="scientific">Didymodactylos carnosus</name>
    <dbReference type="NCBI Taxonomy" id="1234261"/>
    <lineage>
        <taxon>Eukaryota</taxon>
        <taxon>Metazoa</taxon>
        <taxon>Spiralia</taxon>
        <taxon>Gnathifera</taxon>
        <taxon>Rotifera</taxon>
        <taxon>Eurotatoria</taxon>
        <taxon>Bdelloidea</taxon>
        <taxon>Philodinida</taxon>
        <taxon>Philodinidae</taxon>
        <taxon>Didymodactylos</taxon>
    </lineage>
</organism>
<evidence type="ECO:0000256" key="17">
    <source>
        <dbReference type="SAM" id="Coils"/>
    </source>
</evidence>
<dbReference type="EMBL" id="CAJOBC010000102">
    <property type="protein sequence ID" value="CAF3536978.1"/>
    <property type="molecule type" value="Genomic_DNA"/>
</dbReference>
<feature type="binding site" evidence="15">
    <location>
        <position position="648"/>
    </location>
    <ligand>
        <name>ATP</name>
        <dbReference type="ChEBI" id="CHEBI:30616"/>
    </ligand>
</feature>
<feature type="binding site" evidence="15">
    <location>
        <position position="372"/>
    </location>
    <ligand>
        <name>ATP</name>
        <dbReference type="ChEBI" id="CHEBI:30616"/>
    </ligand>
</feature>
<dbReference type="GO" id="GO:0016887">
    <property type="term" value="F:ATP hydrolysis activity"/>
    <property type="evidence" value="ECO:0007669"/>
    <property type="project" value="InterPro"/>
</dbReference>
<gene>
    <name evidence="23" type="ORF">GPM918_LOCUS1144</name>
    <name evidence="24" type="ORF">SRO942_LOCUS1144</name>
</gene>
<evidence type="ECO:0000256" key="13">
    <source>
        <dbReference type="ARBA" id="ARBA00034036"/>
    </source>
</evidence>
<dbReference type="SFLD" id="SFLDF00027">
    <property type="entry name" value="p-type_atpase"/>
    <property type="match status" value="1"/>
</dbReference>
<sequence length="2175" mass="248695">MLYDNHISTSKYNLVTFLPKNLFEQFRRLANAYFLFLLCLQLIPQISSLQPVTTILPLVFVLALTAIKDASDDISRHRSDRQVNNRPTNVLIDGNLVEEIWAKIKVGDMIKLSNNDFVTADLVLISTSEPHGLCFIETAELDGETNLKNRNSLEETCELKDNIEELAKFDAEIEYEAPTNNLGRFEGNLKWQNKTYPLKNDNILLRGCRLRNTPWAFGIVCYAGADTKLMKNSGKAKFKRTKIDHLLNRIILGIFSFLLIMCAIMTICCGFWESFVGYNFRIYLPWENYIKDDQRIGALEKSLLVFLSYIIILNTVVPISLYVSVEFIRLLQSKWIDWDIKMYYEPNNVPAQARTTTLNEELGQIEYIFSDKTGTLTQNIMTFNKCSIRNKLYGYVMDEAGNEIQDPEKIKPIQFKEADEEFVWYDQKLVDAIKQGDSEVNEFFIVLALCHTVMPEKKDDKIIYQAQSPDENALVSAARTFGYTFKARTSNTITAEIQGKEENYELLNILDFNNDRKRMSVIVRKDGKVMLYCKGADSKIKERLDQSENQIMQETDEHLNKFANDGLRTLCLAYKELSDADYEAWNRKYYQASTSMEKRDDKVNDTYEEIETNLKLLGATAIEDKLQDGVPDCIARLAKAGIKIWVLTGDKVETAYNIGLSCRLLNNDMDIKILEDENENDFAQRLEQVRNEMIDKIEQLFHVKIEDRKKRLDWKDWGIDTMKFDQHRKDTNENNADHRGNGQTTLHQGGNNREEFDGFGLLITGQALVFGLSDKLKLKLLELGTMCKAVVCCRVTPLQKAQVVELVIENEKKITLAIGDGANDVSMIQKAHIGVGISGQEGRQAVLASDFSFGQFRYLERLLLVHGRWSYLRISKFLRYFFYKNFAFTLCHFWFAFFSGFSAQTIYDPFFVATYNVFFSSLPVLALGIFDQDVSADHSMSKPYLYTPGQNNEFFNKKIFAESVIHGILTSCVIFFVPYLSVSNSTRPAGMTQADLQSFGFMVATIMVIVVNLENALEMWYWTGLYHFVLWGTVVVHFLFHFALYSTIIWKIFNTNYTYVGVSQAVLSTGNFWFTLFLTCVILLLPVFCREFFRMRFMPNKTDKARLNQKYRFDEKAAFVAHIKQKLRQSKRSIRSGYAFSQQVSLHEGWGPLITSGRMMSRRTMNNTTSGTISSPSSTSPQSVSINYDSPSQLLDGDRYNNENYNTQSASSAEINTTETETIPRRTTIYIVIGKQIIPNKKMAFWRGGSLFTTTSSGTVTGQETIERLCDRLQSATRIEDRRDAVRALKALSKKCKLEVGTQSMHLLAQVLQGDRTDLDIIQLALDALANVMTYEPGNEEEQASLPTDITAQFTEVFIKNKEHVHAVLDLLEEFDFNIRRSAIKFLTSLLTNCPKELQDIILESGPMGVSKLIDLLQDQREVIRNDTLLLLQILTRANANIQKIVAFENGFERLYEILVSEGGSEGVVTVEDCLTVLLNLLKNNSSNQSYFREGSYIQRLVQFFELSSIGDKRWSAQKVSNVHLFLQTIRTLVSPTNSNQNTVACQRVVSQCGLLHRLCVMLTLSTIPADVLAETINTIGDVVRGNSENQQFLGSVMNNTNEVQQPVLLNLLYTMIAGEKQSFQLRISILYCLQCYLYKNDTGKSLIVQTLLPQSENAANQYTLGHLLIIGYLSKDVVSSWCSGIALSHLIADSQQFKESILKVILAVDQQHAGAKTLMELSMDLLQNTTSSFNTRLAVLIFLCTWLSNCSLSVENFLSIQNSVAYLISQICSHSTNDEREQLIQSLCAFAFGLCLVFNNNRVQSYTTESLERIINKRIGIDLFQEKLESLSKSEYYAKALQRPQLKLTNANEMTLDFEFARLYKTLEGSITNMLTMKTDGIHHVNNTSEHLSLHQTNQTRDQQTTAIMTHYKDLIRQQDDELNNYKHTQKQLLNDNELYKKRINDVEQTLQEVKDQYSLLKIMSGKGTESNSELSELRTLCEQQKMELEQLRSTNNQTSIDQQQRNYHPTMTAENGVDQQSHSENDENNNNRENERMQVSERASFTAKINELQEKLNVFDERCSAQTDEISRLQHDNGILQEKIANEKRKVSILESLEGQVQSLMDEKCRLENEYVKLNNDYKQNVQEQNDLLVLCSTYEDQLTTCRNLIKNAGLTMPEFLLDLENDDLAKGD</sequence>
<dbReference type="InterPro" id="IPR032630">
    <property type="entry name" value="P_typ_ATPase_c"/>
</dbReference>
<feature type="domain" description="P-type ATPase C-terminal" evidence="22">
    <location>
        <begin position="846"/>
        <end position="1100"/>
    </location>
</feature>
<dbReference type="GO" id="GO:0000139">
    <property type="term" value="C:Golgi membrane"/>
    <property type="evidence" value="ECO:0007669"/>
    <property type="project" value="InterPro"/>
</dbReference>
<evidence type="ECO:0000313" key="24">
    <source>
        <dbReference type="EMBL" id="CAF3536978.1"/>
    </source>
</evidence>
<feature type="region of interest" description="Disordered" evidence="18">
    <location>
        <begin position="1164"/>
        <end position="1219"/>
    </location>
</feature>
<comment type="catalytic activity">
    <reaction evidence="13">
        <text>ATP + H2O + phospholipidSide 1 = ADP + phosphate + phospholipidSide 2.</text>
        <dbReference type="EC" id="7.6.2.1"/>
    </reaction>
</comment>
<comment type="cofactor">
    <cofactor evidence="16">
        <name>Mg(2+)</name>
        <dbReference type="ChEBI" id="CHEBI:18420"/>
    </cofactor>
</comment>
<feature type="transmembrane region" description="Helical" evidence="19">
    <location>
        <begin position="1029"/>
        <end position="1052"/>
    </location>
</feature>
<feature type="compositionally biased region" description="Basic and acidic residues" evidence="18">
    <location>
        <begin position="728"/>
        <end position="740"/>
    </location>
</feature>
<dbReference type="InterPro" id="IPR023298">
    <property type="entry name" value="ATPase_P-typ_TM_dom_sf"/>
</dbReference>
<evidence type="ECO:0000256" key="9">
    <source>
        <dbReference type="ARBA" id="ARBA00022842"/>
    </source>
</evidence>
<evidence type="ECO:0000256" key="12">
    <source>
        <dbReference type="ARBA" id="ARBA00023136"/>
    </source>
</evidence>
<dbReference type="Gene3D" id="1.25.10.10">
    <property type="entry name" value="Leucine-rich Repeat Variant"/>
    <property type="match status" value="1"/>
</dbReference>
<dbReference type="GO" id="GO:0005802">
    <property type="term" value="C:trans-Golgi network"/>
    <property type="evidence" value="ECO:0007669"/>
    <property type="project" value="TreeGrafter"/>
</dbReference>
<feature type="domain" description="P-type ATPase N-terminal" evidence="21">
    <location>
        <begin position="4"/>
        <end position="55"/>
    </location>
</feature>
<feature type="coiled-coil region" evidence="17">
    <location>
        <begin position="2044"/>
        <end position="2116"/>
    </location>
</feature>
<evidence type="ECO:0000256" key="6">
    <source>
        <dbReference type="ARBA" id="ARBA00022723"/>
    </source>
</evidence>
<evidence type="ECO:0000256" key="19">
    <source>
        <dbReference type="SAM" id="Phobius"/>
    </source>
</evidence>
<feature type="coiled-coil region" evidence="17">
    <location>
        <begin position="1917"/>
        <end position="2003"/>
    </location>
</feature>
<feature type="transmembrane region" description="Helical" evidence="19">
    <location>
        <begin position="877"/>
        <end position="898"/>
    </location>
</feature>
<feature type="binding site" evidence="15">
    <location>
        <position position="823"/>
    </location>
    <ligand>
        <name>ATP</name>
        <dbReference type="ChEBI" id="CHEBI:30616"/>
    </ligand>
</feature>
<feature type="region of interest" description="Disordered" evidence="18">
    <location>
        <begin position="728"/>
        <end position="750"/>
    </location>
</feature>
<keyword evidence="17" id="KW-0175">Coiled coil</keyword>
<evidence type="ECO:0000259" key="21">
    <source>
        <dbReference type="Pfam" id="PF16209"/>
    </source>
</evidence>
<keyword evidence="4" id="KW-0597">Phosphoprotein</keyword>
<evidence type="ECO:0000256" key="18">
    <source>
        <dbReference type="SAM" id="MobiDB-lite"/>
    </source>
</evidence>
<keyword evidence="9 16" id="KW-0460">Magnesium</keyword>
<reference evidence="23" key="1">
    <citation type="submission" date="2021-02" db="EMBL/GenBank/DDBJ databases">
        <authorList>
            <person name="Nowell W R."/>
        </authorList>
    </citation>
    <scope>NUCLEOTIDE SEQUENCE</scope>
</reference>
<feature type="binding site" evidence="15">
    <location>
        <position position="650"/>
    </location>
    <ligand>
        <name>ATP</name>
        <dbReference type="ChEBI" id="CHEBI:30616"/>
    </ligand>
</feature>
<dbReference type="InterPro" id="IPR006953">
    <property type="entry name" value="Vesicle_Uso1_P115_head"/>
</dbReference>
<dbReference type="Gene3D" id="2.70.150.10">
    <property type="entry name" value="Calcium-transporting ATPase, cytoplasmic transduction domain A"/>
    <property type="match status" value="1"/>
</dbReference>
<dbReference type="InterPro" id="IPR016024">
    <property type="entry name" value="ARM-type_fold"/>
</dbReference>
<evidence type="ECO:0000256" key="4">
    <source>
        <dbReference type="ARBA" id="ARBA00022553"/>
    </source>
</evidence>
<feature type="binding site" evidence="15">
    <location>
        <position position="471"/>
    </location>
    <ligand>
        <name>ATP</name>
        <dbReference type="ChEBI" id="CHEBI:30616"/>
    </ligand>
</feature>
<dbReference type="SUPFAM" id="SSF81665">
    <property type="entry name" value="Calcium ATPase, transmembrane domain M"/>
    <property type="match status" value="1"/>
</dbReference>
<evidence type="ECO:0000259" key="20">
    <source>
        <dbReference type="Pfam" id="PF04869"/>
    </source>
</evidence>
<dbReference type="GO" id="GO:0005886">
    <property type="term" value="C:plasma membrane"/>
    <property type="evidence" value="ECO:0007669"/>
    <property type="project" value="TreeGrafter"/>
</dbReference>
<dbReference type="InterPro" id="IPR023214">
    <property type="entry name" value="HAD_sf"/>
</dbReference>
<keyword evidence="10" id="KW-1278">Translocase</keyword>
<dbReference type="InterPro" id="IPR011989">
    <property type="entry name" value="ARM-like"/>
</dbReference>
<feature type="transmembrane region" description="Helical" evidence="19">
    <location>
        <begin position="999"/>
        <end position="1017"/>
    </location>
</feature>
<feature type="transmembrane region" description="Helical" evidence="19">
    <location>
        <begin position="959"/>
        <end position="979"/>
    </location>
</feature>
<keyword evidence="5 19" id="KW-0812">Transmembrane</keyword>
<dbReference type="SUPFAM" id="SSF81660">
    <property type="entry name" value="Metal cation-transporting ATPase, ATP-binding domain N"/>
    <property type="match status" value="1"/>
</dbReference>
<feature type="active site" description="4-aspartylphosphate intermediate" evidence="14">
    <location>
        <position position="371"/>
    </location>
</feature>
<evidence type="ECO:0000313" key="25">
    <source>
        <dbReference type="Proteomes" id="UP000663829"/>
    </source>
</evidence>
<proteinExistence type="inferred from homology"/>
<feature type="binding site" evidence="15">
    <location>
        <position position="534"/>
    </location>
    <ligand>
        <name>ATP</name>
        <dbReference type="ChEBI" id="CHEBI:30616"/>
    </ligand>
</feature>
<dbReference type="EC" id="7.6.2.1" evidence="3"/>
<dbReference type="Gene3D" id="3.40.50.1000">
    <property type="entry name" value="HAD superfamily/HAD-like"/>
    <property type="match status" value="1"/>
</dbReference>
<dbReference type="SUPFAM" id="SSF81653">
    <property type="entry name" value="Calcium ATPase, transduction domain A"/>
    <property type="match status" value="1"/>
</dbReference>
<keyword evidence="12 19" id="KW-0472">Membrane</keyword>
<name>A0A813PPW2_9BILA</name>
<dbReference type="InterPro" id="IPR032631">
    <property type="entry name" value="P-type_ATPase_N"/>
</dbReference>
<feature type="binding site" evidence="16">
    <location>
        <position position="820"/>
    </location>
    <ligand>
        <name>Mg(2+)</name>
        <dbReference type="ChEBI" id="CHEBI:18420"/>
    </ligand>
</feature>
<dbReference type="PANTHER" id="PTHR24092:SF190">
    <property type="entry name" value="PHOSPHOLIPID-TRANSPORTING ATPASE"/>
    <property type="match status" value="1"/>
</dbReference>
<feature type="binding site" evidence="15">
    <location>
        <position position="512"/>
    </location>
    <ligand>
        <name>ATP</name>
        <dbReference type="ChEBI" id="CHEBI:30616"/>
    </ligand>
</feature>
<dbReference type="InterPro" id="IPR023299">
    <property type="entry name" value="ATPase_P-typ_cyto_dom_N"/>
</dbReference>
<dbReference type="InterPro" id="IPR036412">
    <property type="entry name" value="HAD-like_sf"/>
</dbReference>
<comment type="caution">
    <text evidence="23">The sequence shown here is derived from an EMBL/GenBank/DDBJ whole genome shotgun (WGS) entry which is preliminary data.</text>
</comment>
<dbReference type="Proteomes" id="UP000663829">
    <property type="component" value="Unassembled WGS sequence"/>
</dbReference>
<dbReference type="NCBIfam" id="TIGR01494">
    <property type="entry name" value="ATPase_P-type"/>
    <property type="match status" value="1"/>
</dbReference>
<keyword evidence="8 15" id="KW-0067">ATP-binding</keyword>
<evidence type="ECO:0000256" key="2">
    <source>
        <dbReference type="ARBA" id="ARBA00008109"/>
    </source>
</evidence>
<feature type="binding site" evidence="15">
    <location>
        <position position="794"/>
    </location>
    <ligand>
        <name>ATP</name>
        <dbReference type="ChEBI" id="CHEBI:30616"/>
    </ligand>
</feature>
<dbReference type="InterPro" id="IPR041209">
    <property type="entry name" value="P115_Arm_rpt"/>
</dbReference>
<accession>A0A813PPW2</accession>
<dbReference type="SFLD" id="SFLDG00002">
    <property type="entry name" value="C1.7:_P-type_atpase_like"/>
    <property type="match status" value="1"/>
</dbReference>
<keyword evidence="25" id="KW-1185">Reference proteome</keyword>
<keyword evidence="6 16" id="KW-0479">Metal-binding</keyword>
<dbReference type="Pfam" id="PF18770">
    <property type="entry name" value="Arm_vescicular"/>
    <property type="match status" value="1"/>
</dbReference>
<evidence type="ECO:0000256" key="3">
    <source>
        <dbReference type="ARBA" id="ARBA00012189"/>
    </source>
</evidence>
<feature type="transmembrane region" description="Helical" evidence="19">
    <location>
        <begin position="303"/>
        <end position="325"/>
    </location>
</feature>
<dbReference type="InterPro" id="IPR008250">
    <property type="entry name" value="ATPase_P-typ_transduc_dom_A_sf"/>
</dbReference>
<feature type="region of interest" description="Disordered" evidence="18">
    <location>
        <begin position="2015"/>
        <end position="2040"/>
    </location>
</feature>
<dbReference type="OrthoDB" id="377733at2759"/>
<dbReference type="PANTHER" id="PTHR24092">
    <property type="entry name" value="PROBABLE PHOSPHOLIPID-TRANSPORTING ATPASE"/>
    <property type="match status" value="1"/>
</dbReference>
<feature type="binding site" evidence="16">
    <location>
        <position position="371"/>
    </location>
    <ligand>
        <name>Mg(2+)</name>
        <dbReference type="ChEBI" id="CHEBI:18420"/>
    </ligand>
</feature>
<dbReference type="Pfam" id="PF13246">
    <property type="entry name" value="Cation_ATPase"/>
    <property type="match status" value="1"/>
</dbReference>
<dbReference type="NCBIfam" id="TIGR01652">
    <property type="entry name" value="ATPase-Plipid"/>
    <property type="match status" value="1"/>
</dbReference>
<feature type="compositionally biased region" description="Basic and acidic residues" evidence="18">
    <location>
        <begin position="2023"/>
        <end position="2040"/>
    </location>
</feature>
<feature type="compositionally biased region" description="Polar residues" evidence="18">
    <location>
        <begin position="741"/>
        <end position="750"/>
    </location>
</feature>
<keyword evidence="11 19" id="KW-1133">Transmembrane helix</keyword>
<feature type="compositionally biased region" description="Low complexity" evidence="18">
    <location>
        <begin position="1168"/>
        <end position="1186"/>
    </location>
</feature>
<dbReference type="InterPro" id="IPR006539">
    <property type="entry name" value="P-type_ATPase_IV"/>
</dbReference>
<dbReference type="FunFam" id="3.40.50.1000:FF:000001">
    <property type="entry name" value="Phospholipid-transporting ATPase IC"/>
    <property type="match status" value="1"/>
</dbReference>
<dbReference type="GO" id="GO:0140326">
    <property type="term" value="F:ATPase-coupled intramembrane lipid transporter activity"/>
    <property type="evidence" value="ECO:0007669"/>
    <property type="project" value="UniProtKB-EC"/>
</dbReference>
<feature type="transmembrane region" description="Helical" evidence="19">
    <location>
        <begin position="910"/>
        <end position="930"/>
    </location>
</feature>
<evidence type="ECO:0000256" key="10">
    <source>
        <dbReference type="ARBA" id="ARBA00022967"/>
    </source>
</evidence>
<feature type="binding site" evidence="15">
    <location>
        <position position="371"/>
    </location>
    <ligand>
        <name>ATP</name>
        <dbReference type="ChEBI" id="CHEBI:30616"/>
    </ligand>
</feature>
<evidence type="ECO:0000256" key="11">
    <source>
        <dbReference type="ARBA" id="ARBA00022989"/>
    </source>
</evidence>
<evidence type="ECO:0000256" key="14">
    <source>
        <dbReference type="PIRSR" id="PIRSR606539-1"/>
    </source>
</evidence>
<dbReference type="GO" id="GO:0005524">
    <property type="term" value="F:ATP binding"/>
    <property type="evidence" value="ECO:0007669"/>
    <property type="project" value="UniProtKB-KW"/>
</dbReference>
<evidence type="ECO:0000256" key="15">
    <source>
        <dbReference type="PIRSR" id="PIRSR606539-2"/>
    </source>
</evidence>
<keyword evidence="7 15" id="KW-0547">Nucleotide-binding</keyword>
<protein>
    <recommendedName>
        <fullName evidence="3">P-type phospholipid transporter</fullName>
        <ecNumber evidence="3">7.6.2.1</ecNumber>
    </recommendedName>
</protein>
<dbReference type="CDD" id="cd02073">
    <property type="entry name" value="P-type_ATPase_APLT_Dnf-like"/>
    <property type="match status" value="1"/>
</dbReference>
<feature type="binding site" evidence="15">
    <location>
        <position position="824"/>
    </location>
    <ligand>
        <name>ATP</name>
        <dbReference type="ChEBI" id="CHEBI:30616"/>
    </ligand>
</feature>
<dbReference type="SUPFAM" id="SSF56784">
    <property type="entry name" value="HAD-like"/>
    <property type="match status" value="1"/>
</dbReference>
<feature type="binding site" evidence="15">
    <location>
        <position position="373"/>
    </location>
    <ligand>
        <name>ATP</name>
        <dbReference type="ChEBI" id="CHEBI:30616"/>
    </ligand>
</feature>
<feature type="binding site" evidence="15">
    <location>
        <position position="568"/>
    </location>
    <ligand>
        <name>ATP</name>
        <dbReference type="ChEBI" id="CHEBI:30616"/>
    </ligand>
</feature>
<dbReference type="InterPro" id="IPR001757">
    <property type="entry name" value="P_typ_ATPase"/>
</dbReference>
<comment type="similarity">
    <text evidence="2">Belongs to the cation transport ATPase (P-type) (TC 3.A.3) family. Type IV subfamily.</text>
</comment>
<dbReference type="EMBL" id="CAJNOQ010000102">
    <property type="protein sequence ID" value="CAF0756569.1"/>
    <property type="molecule type" value="Genomic_DNA"/>
</dbReference>
<evidence type="ECO:0000259" key="22">
    <source>
        <dbReference type="Pfam" id="PF16212"/>
    </source>
</evidence>
<dbReference type="Gene3D" id="3.40.1110.10">
    <property type="entry name" value="Calcium-transporting ATPase, cytoplasmic domain N"/>
    <property type="match status" value="1"/>
</dbReference>
<dbReference type="Pfam" id="PF04869">
    <property type="entry name" value="Uso1_p115_head"/>
    <property type="match status" value="1"/>
</dbReference>
<evidence type="ECO:0000256" key="8">
    <source>
        <dbReference type="ARBA" id="ARBA00022840"/>
    </source>
</evidence>
<dbReference type="Proteomes" id="UP000681722">
    <property type="component" value="Unassembled WGS sequence"/>
</dbReference>
<evidence type="ECO:0000256" key="5">
    <source>
        <dbReference type="ARBA" id="ARBA00022692"/>
    </source>
</evidence>
<dbReference type="GO" id="GO:0048280">
    <property type="term" value="P:vesicle fusion with Golgi apparatus"/>
    <property type="evidence" value="ECO:0007669"/>
    <property type="project" value="InterPro"/>
</dbReference>
<evidence type="ECO:0000256" key="16">
    <source>
        <dbReference type="PIRSR" id="PIRSR606539-3"/>
    </source>
</evidence>
<feature type="binding site" evidence="15">
    <location>
        <position position="649"/>
    </location>
    <ligand>
        <name>ATP</name>
        <dbReference type="ChEBI" id="CHEBI:30616"/>
    </ligand>
</feature>
<dbReference type="SFLD" id="SFLDS00003">
    <property type="entry name" value="Haloacid_Dehalogenase"/>
    <property type="match status" value="1"/>
</dbReference>
<evidence type="ECO:0000256" key="1">
    <source>
        <dbReference type="ARBA" id="ARBA00004141"/>
    </source>
</evidence>
<dbReference type="SUPFAM" id="SSF48371">
    <property type="entry name" value="ARM repeat"/>
    <property type="match status" value="1"/>
</dbReference>
<dbReference type="Pfam" id="PF16209">
    <property type="entry name" value="PhoLip_ATPase_N"/>
    <property type="match status" value="1"/>
</dbReference>
<dbReference type="Pfam" id="PF16212">
    <property type="entry name" value="PhoLip_ATPase_C"/>
    <property type="match status" value="1"/>
</dbReference>
<feature type="transmembrane region" description="Helical" evidence="19">
    <location>
        <begin position="1072"/>
        <end position="1093"/>
    </location>
</feature>
<feature type="binding site" evidence="16">
    <location>
        <position position="824"/>
    </location>
    <ligand>
        <name>Mg(2+)</name>
        <dbReference type="ChEBI" id="CHEBI:18420"/>
    </ligand>
</feature>
<dbReference type="PROSITE" id="PS00154">
    <property type="entry name" value="ATPASE_E1_E2"/>
    <property type="match status" value="1"/>
</dbReference>
<dbReference type="InterPro" id="IPR018303">
    <property type="entry name" value="ATPase_P-typ_P_site"/>
</dbReference>
<evidence type="ECO:0000256" key="7">
    <source>
        <dbReference type="ARBA" id="ARBA00022741"/>
    </source>
</evidence>
<feature type="binding site" evidence="16">
    <location>
        <position position="373"/>
    </location>
    <ligand>
        <name>Mg(2+)</name>
        <dbReference type="ChEBI" id="CHEBI:18420"/>
    </ligand>
</feature>
<feature type="binding site" evidence="15">
    <location>
        <position position="800"/>
    </location>
    <ligand>
        <name>ATP</name>
        <dbReference type="ChEBI" id="CHEBI:30616"/>
    </ligand>
</feature>
<feature type="domain" description="Vesicle tethering protein Uso1/P115-like head" evidence="20">
    <location>
        <begin position="1599"/>
        <end position="1874"/>
    </location>
</feature>
<feature type="transmembrane region" description="Helical" evidence="19">
    <location>
        <begin position="250"/>
        <end position="275"/>
    </location>
</feature>
<dbReference type="GO" id="GO:0045332">
    <property type="term" value="P:phospholipid translocation"/>
    <property type="evidence" value="ECO:0007669"/>
    <property type="project" value="TreeGrafter"/>
</dbReference>
<dbReference type="GO" id="GO:0006886">
    <property type="term" value="P:intracellular protein transport"/>
    <property type="evidence" value="ECO:0007669"/>
    <property type="project" value="InterPro"/>
</dbReference>
<feature type="compositionally biased region" description="Polar residues" evidence="18">
    <location>
        <begin position="1202"/>
        <end position="1216"/>
    </location>
</feature>
<dbReference type="InterPro" id="IPR044492">
    <property type="entry name" value="P_typ_ATPase_HD_dom"/>
</dbReference>
<comment type="subcellular location">
    <subcellularLocation>
        <location evidence="1">Membrane</location>
        <topology evidence="1">Multi-pass membrane protein</topology>
    </subcellularLocation>
</comment>